<evidence type="ECO:0000313" key="1">
    <source>
        <dbReference type="EMBL" id="KAF9641924.1"/>
    </source>
</evidence>
<dbReference type="EMBL" id="MU118913">
    <property type="protein sequence ID" value="KAF9641924.1"/>
    <property type="molecule type" value="Genomic_DNA"/>
</dbReference>
<sequence>MESGVGTGEVEDNRIVVAHPPAYGNTKESTLIEARGGWSSLATVASVESDKSRLVGYMTVDSEWDVRCNMSRAT</sequence>
<proteinExistence type="predicted"/>
<dbReference type="Proteomes" id="UP000886501">
    <property type="component" value="Unassembled WGS sequence"/>
</dbReference>
<accession>A0ACB6YXD1</accession>
<feature type="non-terminal residue" evidence="1">
    <location>
        <position position="74"/>
    </location>
</feature>
<reference evidence="1" key="1">
    <citation type="submission" date="2019-10" db="EMBL/GenBank/DDBJ databases">
        <authorList>
            <consortium name="DOE Joint Genome Institute"/>
            <person name="Kuo A."/>
            <person name="Miyauchi S."/>
            <person name="Kiss E."/>
            <person name="Drula E."/>
            <person name="Kohler A."/>
            <person name="Sanchez-Garcia M."/>
            <person name="Andreopoulos B."/>
            <person name="Barry K.W."/>
            <person name="Bonito G."/>
            <person name="Buee M."/>
            <person name="Carver A."/>
            <person name="Chen C."/>
            <person name="Cichocki N."/>
            <person name="Clum A."/>
            <person name="Culley D."/>
            <person name="Crous P.W."/>
            <person name="Fauchery L."/>
            <person name="Girlanda M."/>
            <person name="Hayes R."/>
            <person name="Keri Z."/>
            <person name="Labutti K."/>
            <person name="Lipzen A."/>
            <person name="Lombard V."/>
            <person name="Magnuson J."/>
            <person name="Maillard F."/>
            <person name="Morin E."/>
            <person name="Murat C."/>
            <person name="Nolan M."/>
            <person name="Ohm R."/>
            <person name="Pangilinan J."/>
            <person name="Pereira M."/>
            <person name="Perotto S."/>
            <person name="Peter M."/>
            <person name="Riley R."/>
            <person name="Sitrit Y."/>
            <person name="Stielow B."/>
            <person name="Szollosi G."/>
            <person name="Zifcakova L."/>
            <person name="Stursova M."/>
            <person name="Spatafora J.W."/>
            <person name="Tedersoo L."/>
            <person name="Vaario L.-M."/>
            <person name="Yamada A."/>
            <person name="Yan M."/>
            <person name="Wang P."/>
            <person name="Xu J."/>
            <person name="Bruns T."/>
            <person name="Baldrian P."/>
            <person name="Vilgalys R."/>
            <person name="Henrissat B."/>
            <person name="Grigoriev I.V."/>
            <person name="Hibbett D."/>
            <person name="Nagy L.G."/>
            <person name="Martin F.M."/>
        </authorList>
    </citation>
    <scope>NUCLEOTIDE SEQUENCE</scope>
    <source>
        <strain evidence="1">P2</strain>
    </source>
</reference>
<reference evidence="1" key="2">
    <citation type="journal article" date="2020" name="Nat. Commun.">
        <title>Large-scale genome sequencing of mycorrhizal fungi provides insights into the early evolution of symbiotic traits.</title>
        <authorList>
            <person name="Miyauchi S."/>
            <person name="Kiss E."/>
            <person name="Kuo A."/>
            <person name="Drula E."/>
            <person name="Kohler A."/>
            <person name="Sanchez-Garcia M."/>
            <person name="Morin E."/>
            <person name="Andreopoulos B."/>
            <person name="Barry K.W."/>
            <person name="Bonito G."/>
            <person name="Buee M."/>
            <person name="Carver A."/>
            <person name="Chen C."/>
            <person name="Cichocki N."/>
            <person name="Clum A."/>
            <person name="Culley D."/>
            <person name="Crous P.W."/>
            <person name="Fauchery L."/>
            <person name="Girlanda M."/>
            <person name="Hayes R.D."/>
            <person name="Keri Z."/>
            <person name="LaButti K."/>
            <person name="Lipzen A."/>
            <person name="Lombard V."/>
            <person name="Magnuson J."/>
            <person name="Maillard F."/>
            <person name="Murat C."/>
            <person name="Nolan M."/>
            <person name="Ohm R.A."/>
            <person name="Pangilinan J."/>
            <person name="Pereira M.F."/>
            <person name="Perotto S."/>
            <person name="Peter M."/>
            <person name="Pfister S."/>
            <person name="Riley R."/>
            <person name="Sitrit Y."/>
            <person name="Stielow J.B."/>
            <person name="Szollosi G."/>
            <person name="Zifcakova L."/>
            <person name="Stursova M."/>
            <person name="Spatafora J.W."/>
            <person name="Tedersoo L."/>
            <person name="Vaario L.M."/>
            <person name="Yamada A."/>
            <person name="Yan M."/>
            <person name="Wang P."/>
            <person name="Xu J."/>
            <person name="Bruns T."/>
            <person name="Baldrian P."/>
            <person name="Vilgalys R."/>
            <person name="Dunand C."/>
            <person name="Henrissat B."/>
            <person name="Grigoriev I.V."/>
            <person name="Hibbett D."/>
            <person name="Nagy L.G."/>
            <person name="Martin F.M."/>
        </authorList>
    </citation>
    <scope>NUCLEOTIDE SEQUENCE</scope>
    <source>
        <strain evidence="1">P2</strain>
    </source>
</reference>
<evidence type="ECO:0000313" key="2">
    <source>
        <dbReference type="Proteomes" id="UP000886501"/>
    </source>
</evidence>
<protein>
    <submittedName>
        <fullName evidence="1">Uncharacterized protein</fullName>
    </submittedName>
</protein>
<organism evidence="1 2">
    <name type="scientific">Thelephora ganbajun</name>
    <name type="common">Ganba fungus</name>
    <dbReference type="NCBI Taxonomy" id="370292"/>
    <lineage>
        <taxon>Eukaryota</taxon>
        <taxon>Fungi</taxon>
        <taxon>Dikarya</taxon>
        <taxon>Basidiomycota</taxon>
        <taxon>Agaricomycotina</taxon>
        <taxon>Agaricomycetes</taxon>
        <taxon>Thelephorales</taxon>
        <taxon>Thelephoraceae</taxon>
        <taxon>Thelephora</taxon>
    </lineage>
</organism>
<gene>
    <name evidence="1" type="ORF">BDM02DRAFT_3124998</name>
</gene>
<comment type="caution">
    <text evidence="1">The sequence shown here is derived from an EMBL/GenBank/DDBJ whole genome shotgun (WGS) entry which is preliminary data.</text>
</comment>
<keyword evidence="2" id="KW-1185">Reference proteome</keyword>
<name>A0ACB6YXD1_THEGA</name>